<sequence length="329" mass="37838">MSSIIDSFLDLVSPDPSYMPSSNPFDFITATRIGRIALTLTKYFMKIFGAALIGTALFLMTAVGYVYFFVMLDLLSMKSILLKALLFGMGLFFGFNVFFNYIQCIRTDPGSVPAAWLQSMDEQDVDCLARDNITIKGKKWSKYCNKCQKPKPPRAHHCHICDRCVMRMDHHCPWLSSCVGYNNHRYFVLFLIYLCICCCLLSTFLGSAAMGYWSVDSDLWYEYHSWLSFIMVLCGSLGVTLCGFTAWHIYLVLTNQTTIEFQFNKLRQFTESRRDSTVPINEYNVGIWNNLQQIFGRTTAFWFFMPTLQNPPLNGFEWPTVESMSKGKV</sequence>
<evidence type="ECO:0000313" key="9">
    <source>
        <dbReference type="EMBL" id="CAD9082560.1"/>
    </source>
</evidence>
<comment type="catalytic activity">
    <reaction evidence="7">
        <text>L-cysteinyl-[protein] + hexadecanoyl-CoA = S-hexadecanoyl-L-cysteinyl-[protein] + CoA</text>
        <dbReference type="Rhea" id="RHEA:36683"/>
        <dbReference type="Rhea" id="RHEA-COMP:10131"/>
        <dbReference type="Rhea" id="RHEA-COMP:11032"/>
        <dbReference type="ChEBI" id="CHEBI:29950"/>
        <dbReference type="ChEBI" id="CHEBI:57287"/>
        <dbReference type="ChEBI" id="CHEBI:57379"/>
        <dbReference type="ChEBI" id="CHEBI:74151"/>
        <dbReference type="EC" id="2.3.1.225"/>
    </reaction>
</comment>
<evidence type="ECO:0000256" key="6">
    <source>
        <dbReference type="ARBA" id="ARBA00023315"/>
    </source>
</evidence>
<feature type="transmembrane region" description="Helical" evidence="7">
    <location>
        <begin position="43"/>
        <end position="68"/>
    </location>
</feature>
<feature type="transmembrane region" description="Helical" evidence="7">
    <location>
        <begin position="80"/>
        <end position="99"/>
    </location>
</feature>
<dbReference type="Pfam" id="PF01529">
    <property type="entry name" value="DHHC"/>
    <property type="match status" value="1"/>
</dbReference>
<keyword evidence="2 7" id="KW-0808">Transferase</keyword>
<evidence type="ECO:0000256" key="2">
    <source>
        <dbReference type="ARBA" id="ARBA00022679"/>
    </source>
</evidence>
<evidence type="ECO:0000256" key="1">
    <source>
        <dbReference type="ARBA" id="ARBA00004141"/>
    </source>
</evidence>
<accession>A0A7S1KR15</accession>
<comment type="similarity">
    <text evidence="7">Belongs to the DHHC palmitoyltransferase family.</text>
</comment>
<dbReference type="InterPro" id="IPR001594">
    <property type="entry name" value="Palmitoyltrfase_DHHC"/>
</dbReference>
<evidence type="ECO:0000256" key="7">
    <source>
        <dbReference type="RuleBase" id="RU079119"/>
    </source>
</evidence>
<dbReference type="PANTHER" id="PTHR12246">
    <property type="entry name" value="PALMITOYLTRANSFERASE ZDHHC16"/>
    <property type="match status" value="1"/>
</dbReference>
<comment type="domain">
    <text evidence="7">The DHHC domain is required for palmitoyltransferase activity.</text>
</comment>
<dbReference type="GO" id="GO:0019706">
    <property type="term" value="F:protein-cysteine S-palmitoyltransferase activity"/>
    <property type="evidence" value="ECO:0007669"/>
    <property type="project" value="UniProtKB-EC"/>
</dbReference>
<proteinExistence type="inferred from homology"/>
<gene>
    <name evidence="9" type="ORF">PCOS0759_LOCUS5800</name>
</gene>
<dbReference type="AlphaFoldDB" id="A0A7S1KR15"/>
<feature type="domain" description="Palmitoyltransferase DHHC" evidence="8">
    <location>
        <begin position="141"/>
        <end position="262"/>
    </location>
</feature>
<evidence type="ECO:0000256" key="3">
    <source>
        <dbReference type="ARBA" id="ARBA00022692"/>
    </source>
</evidence>
<keyword evidence="5 7" id="KW-0472">Membrane</keyword>
<dbReference type="PROSITE" id="PS50216">
    <property type="entry name" value="DHHC"/>
    <property type="match status" value="1"/>
</dbReference>
<reference evidence="9" key="1">
    <citation type="submission" date="2021-01" db="EMBL/GenBank/DDBJ databases">
        <authorList>
            <person name="Corre E."/>
            <person name="Pelletier E."/>
            <person name="Niang G."/>
            <person name="Scheremetjew M."/>
            <person name="Finn R."/>
            <person name="Kale V."/>
            <person name="Holt S."/>
            <person name="Cochrane G."/>
            <person name="Meng A."/>
            <person name="Brown T."/>
            <person name="Cohen L."/>
        </authorList>
    </citation>
    <scope>NUCLEOTIDE SEQUENCE</scope>
    <source>
        <strain evidence="9">WS</strain>
    </source>
</reference>
<dbReference type="GO" id="GO:0016020">
    <property type="term" value="C:membrane"/>
    <property type="evidence" value="ECO:0007669"/>
    <property type="project" value="UniProtKB-SubCell"/>
</dbReference>
<evidence type="ECO:0000259" key="8">
    <source>
        <dbReference type="Pfam" id="PF01529"/>
    </source>
</evidence>
<organism evidence="9">
    <name type="scientific">Percolomonas cosmopolitus</name>
    <dbReference type="NCBI Taxonomy" id="63605"/>
    <lineage>
        <taxon>Eukaryota</taxon>
        <taxon>Discoba</taxon>
        <taxon>Heterolobosea</taxon>
        <taxon>Tetramitia</taxon>
        <taxon>Eutetramitia</taxon>
        <taxon>Percolomonadidae</taxon>
        <taxon>Percolomonas</taxon>
    </lineage>
</organism>
<keyword evidence="6 7" id="KW-0012">Acyltransferase</keyword>
<keyword evidence="3 7" id="KW-0812">Transmembrane</keyword>
<name>A0A7S1KR15_9EUKA</name>
<feature type="transmembrane region" description="Helical" evidence="7">
    <location>
        <begin position="186"/>
        <end position="214"/>
    </location>
</feature>
<protein>
    <recommendedName>
        <fullName evidence="7">Palmitoyltransferase</fullName>
        <ecNumber evidence="7">2.3.1.225</ecNumber>
    </recommendedName>
</protein>
<evidence type="ECO:0000256" key="5">
    <source>
        <dbReference type="ARBA" id="ARBA00023136"/>
    </source>
</evidence>
<dbReference type="EMBL" id="HBGD01006928">
    <property type="protein sequence ID" value="CAD9082560.1"/>
    <property type="molecule type" value="Transcribed_RNA"/>
</dbReference>
<dbReference type="EC" id="2.3.1.225" evidence="7"/>
<keyword evidence="4 7" id="KW-1133">Transmembrane helix</keyword>
<comment type="subcellular location">
    <subcellularLocation>
        <location evidence="1">Membrane</location>
        <topology evidence="1">Multi-pass membrane protein</topology>
    </subcellularLocation>
</comment>
<evidence type="ECO:0000256" key="4">
    <source>
        <dbReference type="ARBA" id="ARBA00022989"/>
    </source>
</evidence>
<dbReference type="InterPro" id="IPR039859">
    <property type="entry name" value="PFA4/ZDH16/20/ERF2-like"/>
</dbReference>
<feature type="transmembrane region" description="Helical" evidence="7">
    <location>
        <begin position="226"/>
        <end position="253"/>
    </location>
</feature>